<dbReference type="InterPro" id="IPR012000">
    <property type="entry name" value="Thiamin_PyroP_enz_cen_dom"/>
</dbReference>
<keyword evidence="4" id="KW-0460">Magnesium</keyword>
<dbReference type="GO" id="GO:0005829">
    <property type="term" value="C:cytosol"/>
    <property type="evidence" value="ECO:0007669"/>
    <property type="project" value="TreeGrafter"/>
</dbReference>
<dbReference type="GO" id="GO:0005634">
    <property type="term" value="C:nucleus"/>
    <property type="evidence" value="ECO:0007669"/>
    <property type="project" value="TreeGrafter"/>
</dbReference>
<dbReference type="GO" id="GO:0030976">
    <property type="term" value="F:thiamine pyrophosphate binding"/>
    <property type="evidence" value="ECO:0007669"/>
    <property type="project" value="InterPro"/>
</dbReference>
<dbReference type="RefSeq" id="XP_043138448.1">
    <property type="nucleotide sequence ID" value="XM_043280916.1"/>
</dbReference>
<dbReference type="Pfam" id="PF00205">
    <property type="entry name" value="TPP_enzyme_M"/>
    <property type="match status" value="1"/>
</dbReference>
<evidence type="ECO:0000256" key="4">
    <source>
        <dbReference type="ARBA" id="ARBA00022842"/>
    </source>
</evidence>
<evidence type="ECO:0000259" key="7">
    <source>
        <dbReference type="Pfam" id="PF00205"/>
    </source>
</evidence>
<gene>
    <name evidence="8" type="ORF">ACHE_51124A</name>
</gene>
<evidence type="ECO:0000256" key="3">
    <source>
        <dbReference type="ARBA" id="ARBA00022723"/>
    </source>
</evidence>
<dbReference type="InterPro" id="IPR012110">
    <property type="entry name" value="PDC/IPDC-like"/>
</dbReference>
<dbReference type="SUPFAM" id="SSF52467">
    <property type="entry name" value="DHS-like NAD/FAD-binding domain"/>
    <property type="match status" value="1"/>
</dbReference>
<keyword evidence="5" id="KW-0786">Thiamine pyrophosphate</keyword>
<dbReference type="GeneID" id="66984284"/>
<dbReference type="Proteomes" id="UP000637239">
    <property type="component" value="Chromosome 5"/>
</dbReference>
<evidence type="ECO:0000313" key="9">
    <source>
        <dbReference type="Proteomes" id="UP000637239"/>
    </source>
</evidence>
<name>A0A7R7VSI1_ASPCH</name>
<protein>
    <recommendedName>
        <fullName evidence="7">Thiamine pyrophosphate enzyme central domain-containing protein</fullName>
    </recommendedName>
</protein>
<dbReference type="PANTHER" id="PTHR43452:SF11">
    <property type="entry name" value="PYRUVATE DECARBOXYLASE"/>
    <property type="match status" value="1"/>
</dbReference>
<dbReference type="EMBL" id="AP024420">
    <property type="protein sequence ID" value="BCR89926.1"/>
    <property type="molecule type" value="Genomic_DNA"/>
</dbReference>
<dbReference type="Gene3D" id="3.40.50.1220">
    <property type="entry name" value="TPP-binding domain"/>
    <property type="match status" value="1"/>
</dbReference>
<proteinExistence type="inferred from homology"/>
<comment type="cofactor">
    <cofactor evidence="1">
        <name>thiamine diphosphate</name>
        <dbReference type="ChEBI" id="CHEBI:58937"/>
    </cofactor>
</comment>
<dbReference type="InterPro" id="IPR029035">
    <property type="entry name" value="DHS-like_NAD/FAD-binding_dom"/>
</dbReference>
<dbReference type="PANTHER" id="PTHR43452">
    <property type="entry name" value="PYRUVATE DECARBOXYLASE"/>
    <property type="match status" value="1"/>
</dbReference>
<feature type="compositionally biased region" description="Polar residues" evidence="6">
    <location>
        <begin position="190"/>
        <end position="200"/>
    </location>
</feature>
<feature type="domain" description="Thiamine pyrophosphate enzyme central" evidence="7">
    <location>
        <begin position="13"/>
        <end position="128"/>
    </location>
</feature>
<accession>A0A7R7VSI1</accession>
<keyword evidence="3" id="KW-0479">Metal-binding</keyword>
<feature type="region of interest" description="Disordered" evidence="6">
    <location>
        <begin position="161"/>
        <end position="200"/>
    </location>
</feature>
<reference evidence="8" key="2">
    <citation type="submission" date="2021-02" db="EMBL/GenBank/DDBJ databases">
        <title>Aspergillus chevalieri M1 genome sequence.</title>
        <authorList>
            <person name="Kadooka C."/>
            <person name="Mori K."/>
            <person name="Futagami T."/>
        </authorList>
    </citation>
    <scope>NUCLEOTIDE SEQUENCE</scope>
    <source>
        <strain evidence="8">M1</strain>
    </source>
</reference>
<dbReference type="KEGG" id="ache:ACHE_51124A"/>
<comment type="similarity">
    <text evidence="2">Belongs to the TPP enzyme family.</text>
</comment>
<reference evidence="8" key="1">
    <citation type="submission" date="2021-01" db="EMBL/GenBank/DDBJ databases">
        <authorList>
            <consortium name="Aspergillus chevalieri M1 genome sequencing consortium"/>
            <person name="Kazuki M."/>
            <person name="Futagami T."/>
        </authorList>
    </citation>
    <scope>NUCLEOTIDE SEQUENCE</scope>
    <source>
        <strain evidence="8">M1</strain>
    </source>
</reference>
<sequence length="200" mass="21900">MLENDEGTENAAIEDLLRRLYTAKQPLIIVDGFAPRYGIREEADELARLIRFPTSTTPFGKGIVNETYPNFHGVYASAAGKQVYMPWVNSCDLIVRIAPLNADTNTYGYKTLTNRNVTIDIGQNSVEICGAYRDLNNKSVSPQVTVPSGYLQTTTPRLIAGSRKHAANSRQTARPRQMLPSIRIPPGCGSRTSSAPATPS</sequence>
<evidence type="ECO:0000256" key="5">
    <source>
        <dbReference type="ARBA" id="ARBA00023052"/>
    </source>
</evidence>
<evidence type="ECO:0000313" key="8">
    <source>
        <dbReference type="EMBL" id="BCR89926.1"/>
    </source>
</evidence>
<evidence type="ECO:0000256" key="1">
    <source>
        <dbReference type="ARBA" id="ARBA00001964"/>
    </source>
</evidence>
<keyword evidence="9" id="KW-1185">Reference proteome</keyword>
<dbReference type="GO" id="GO:0000949">
    <property type="term" value="P:aromatic amino acid family catabolic process to alcohol via Ehrlich pathway"/>
    <property type="evidence" value="ECO:0007669"/>
    <property type="project" value="TreeGrafter"/>
</dbReference>
<dbReference type="GO" id="GO:0000287">
    <property type="term" value="F:magnesium ion binding"/>
    <property type="evidence" value="ECO:0007669"/>
    <property type="project" value="InterPro"/>
</dbReference>
<dbReference type="AlphaFoldDB" id="A0A7R7VSI1"/>
<evidence type="ECO:0000256" key="6">
    <source>
        <dbReference type="SAM" id="MobiDB-lite"/>
    </source>
</evidence>
<dbReference type="GO" id="GO:0004737">
    <property type="term" value="F:pyruvate decarboxylase activity"/>
    <property type="evidence" value="ECO:0007669"/>
    <property type="project" value="TreeGrafter"/>
</dbReference>
<organism evidence="8 9">
    <name type="scientific">Aspergillus chevalieri</name>
    <name type="common">Eurotium chevalieri</name>
    <dbReference type="NCBI Taxonomy" id="182096"/>
    <lineage>
        <taxon>Eukaryota</taxon>
        <taxon>Fungi</taxon>
        <taxon>Dikarya</taxon>
        <taxon>Ascomycota</taxon>
        <taxon>Pezizomycotina</taxon>
        <taxon>Eurotiomycetes</taxon>
        <taxon>Eurotiomycetidae</taxon>
        <taxon>Eurotiales</taxon>
        <taxon>Aspergillaceae</taxon>
        <taxon>Aspergillus</taxon>
        <taxon>Aspergillus subgen. Aspergillus</taxon>
    </lineage>
</organism>
<evidence type="ECO:0000256" key="2">
    <source>
        <dbReference type="ARBA" id="ARBA00007812"/>
    </source>
</evidence>